<dbReference type="PANTHER" id="PTHR24567">
    <property type="entry name" value="CRP FAMILY TRANSCRIPTIONAL REGULATORY PROTEIN"/>
    <property type="match status" value="1"/>
</dbReference>
<dbReference type="InterPro" id="IPR000595">
    <property type="entry name" value="cNMP-bd_dom"/>
</dbReference>
<evidence type="ECO:0000259" key="4">
    <source>
        <dbReference type="PROSITE" id="PS50042"/>
    </source>
</evidence>
<feature type="domain" description="Cyclic nucleotide-binding" evidence="4">
    <location>
        <begin position="17"/>
        <end position="136"/>
    </location>
</feature>
<reference evidence="6 7" key="2">
    <citation type="submission" date="2020-08" db="EMBL/GenBank/DDBJ databases">
        <title>Stappia taiwanensis sp. nov., isolated from a coastal thermal spring.</title>
        <authorList>
            <person name="Kampfer P."/>
        </authorList>
    </citation>
    <scope>NUCLEOTIDE SEQUENCE [LARGE SCALE GENOMIC DNA]</scope>
    <source>
        <strain evidence="6 7">DSM 23284</strain>
    </source>
</reference>
<dbReference type="PROSITE" id="PS51063">
    <property type="entry name" value="HTH_CRP_2"/>
    <property type="match status" value="1"/>
</dbReference>
<dbReference type="AlphaFoldDB" id="A0A838XQH9"/>
<dbReference type="GO" id="GO:0005829">
    <property type="term" value="C:cytosol"/>
    <property type="evidence" value="ECO:0007669"/>
    <property type="project" value="TreeGrafter"/>
</dbReference>
<evidence type="ECO:0000259" key="5">
    <source>
        <dbReference type="PROSITE" id="PS51063"/>
    </source>
</evidence>
<dbReference type="GO" id="GO:0003700">
    <property type="term" value="F:DNA-binding transcription factor activity"/>
    <property type="evidence" value="ECO:0007669"/>
    <property type="project" value="TreeGrafter"/>
</dbReference>
<evidence type="ECO:0000256" key="2">
    <source>
        <dbReference type="ARBA" id="ARBA00023125"/>
    </source>
</evidence>
<evidence type="ECO:0000256" key="1">
    <source>
        <dbReference type="ARBA" id="ARBA00023015"/>
    </source>
</evidence>
<dbReference type="InterPro" id="IPR036388">
    <property type="entry name" value="WH-like_DNA-bd_sf"/>
</dbReference>
<dbReference type="InterPro" id="IPR012318">
    <property type="entry name" value="HTH_CRP"/>
</dbReference>
<sequence length="227" mass="24660">MNNATNAASLQALGGTGLDEGTANRLWQTGRVIELPEGQQVFAPGEACQGWLLVLSGSVRVSFTADTGREMLLYRVGSGETCVLTTACLLGEDLYSATGETEAPTRAFMLPAPAVSRFLDESPAFRRLVFNGFGQRLGEILKRMEDAVFHRIDARLARLLLEKSGDGKDIVATQAELAGELGTAREVVSRQIARWAREGIVERRRGTIAVLRPEELRRLGEISSGEL</sequence>
<dbReference type="GO" id="GO:0003677">
    <property type="term" value="F:DNA binding"/>
    <property type="evidence" value="ECO:0007669"/>
    <property type="project" value="UniProtKB-KW"/>
</dbReference>
<proteinExistence type="predicted"/>
<gene>
    <name evidence="6" type="ORF">H1W37_04235</name>
</gene>
<dbReference type="Gene3D" id="2.60.120.10">
    <property type="entry name" value="Jelly Rolls"/>
    <property type="match status" value="1"/>
</dbReference>
<comment type="caution">
    <text evidence="6">The sequence shown here is derived from an EMBL/GenBank/DDBJ whole genome shotgun (WGS) entry which is preliminary data.</text>
</comment>
<keyword evidence="2" id="KW-0238">DNA-binding</keyword>
<feature type="domain" description="HTH crp-type" evidence="5">
    <location>
        <begin position="150"/>
        <end position="214"/>
    </location>
</feature>
<dbReference type="InterPro" id="IPR018490">
    <property type="entry name" value="cNMP-bd_dom_sf"/>
</dbReference>
<dbReference type="Pfam" id="PF00027">
    <property type="entry name" value="cNMP_binding"/>
    <property type="match status" value="1"/>
</dbReference>
<protein>
    <submittedName>
        <fullName evidence="6">Crp/Fnr family transcriptional regulator</fullName>
    </submittedName>
</protein>
<dbReference type="InterPro" id="IPR014710">
    <property type="entry name" value="RmlC-like_jellyroll"/>
</dbReference>
<dbReference type="SUPFAM" id="SSF51206">
    <property type="entry name" value="cAMP-binding domain-like"/>
    <property type="match status" value="1"/>
</dbReference>
<keyword evidence="3" id="KW-0804">Transcription</keyword>
<accession>A0A838XQH9</accession>
<keyword evidence="7" id="KW-1185">Reference proteome</keyword>
<dbReference type="CDD" id="cd00038">
    <property type="entry name" value="CAP_ED"/>
    <property type="match status" value="1"/>
</dbReference>
<dbReference type="Proteomes" id="UP000559404">
    <property type="component" value="Unassembled WGS sequence"/>
</dbReference>
<dbReference type="SUPFAM" id="SSF46785">
    <property type="entry name" value="Winged helix' DNA-binding domain"/>
    <property type="match status" value="1"/>
</dbReference>
<dbReference type="PROSITE" id="PS50042">
    <property type="entry name" value="CNMP_BINDING_3"/>
    <property type="match status" value="1"/>
</dbReference>
<reference evidence="6 7" key="1">
    <citation type="submission" date="2020-07" db="EMBL/GenBank/DDBJ databases">
        <authorList>
            <person name="Li M."/>
        </authorList>
    </citation>
    <scope>NUCLEOTIDE SEQUENCE [LARGE SCALE GENOMIC DNA]</scope>
    <source>
        <strain evidence="6 7">DSM 23284</strain>
    </source>
</reference>
<dbReference type="Pfam" id="PF13545">
    <property type="entry name" value="HTH_Crp_2"/>
    <property type="match status" value="1"/>
</dbReference>
<keyword evidence="1" id="KW-0805">Transcription regulation</keyword>
<dbReference type="SMART" id="SM00419">
    <property type="entry name" value="HTH_CRP"/>
    <property type="match status" value="1"/>
</dbReference>
<organism evidence="6 7">
    <name type="scientific">Stappia taiwanensis</name>
    <dbReference type="NCBI Taxonomy" id="992267"/>
    <lineage>
        <taxon>Bacteria</taxon>
        <taxon>Pseudomonadati</taxon>
        <taxon>Pseudomonadota</taxon>
        <taxon>Alphaproteobacteria</taxon>
        <taxon>Hyphomicrobiales</taxon>
        <taxon>Stappiaceae</taxon>
        <taxon>Stappia</taxon>
    </lineage>
</organism>
<dbReference type="InterPro" id="IPR050397">
    <property type="entry name" value="Env_Response_Regulators"/>
</dbReference>
<dbReference type="Gene3D" id="1.10.10.10">
    <property type="entry name" value="Winged helix-like DNA-binding domain superfamily/Winged helix DNA-binding domain"/>
    <property type="match status" value="1"/>
</dbReference>
<dbReference type="EMBL" id="JACEON010000003">
    <property type="protein sequence ID" value="MBA4610846.1"/>
    <property type="molecule type" value="Genomic_DNA"/>
</dbReference>
<evidence type="ECO:0000313" key="7">
    <source>
        <dbReference type="Proteomes" id="UP000559404"/>
    </source>
</evidence>
<name>A0A838XQH9_9HYPH</name>
<dbReference type="PANTHER" id="PTHR24567:SF74">
    <property type="entry name" value="HTH-TYPE TRANSCRIPTIONAL REGULATOR ARCR"/>
    <property type="match status" value="1"/>
</dbReference>
<dbReference type="InterPro" id="IPR036390">
    <property type="entry name" value="WH_DNA-bd_sf"/>
</dbReference>
<evidence type="ECO:0000256" key="3">
    <source>
        <dbReference type="ARBA" id="ARBA00023163"/>
    </source>
</evidence>
<dbReference type="RefSeq" id="WP_181759046.1">
    <property type="nucleotide sequence ID" value="NZ_BMCR01000004.1"/>
</dbReference>
<evidence type="ECO:0000313" key="6">
    <source>
        <dbReference type="EMBL" id="MBA4610846.1"/>
    </source>
</evidence>